<dbReference type="Gene3D" id="1.10.10.10">
    <property type="entry name" value="Winged helix-like DNA-binding domain superfamily/Winged helix DNA-binding domain"/>
    <property type="match status" value="1"/>
</dbReference>
<dbReference type="InterPro" id="IPR036388">
    <property type="entry name" value="WH-like_DNA-bd_sf"/>
</dbReference>
<dbReference type="SUPFAM" id="SSF51206">
    <property type="entry name" value="cAMP-binding domain-like"/>
    <property type="match status" value="1"/>
</dbReference>
<dbReference type="PROSITE" id="PS51063">
    <property type="entry name" value="HTH_CRP_2"/>
    <property type="match status" value="1"/>
</dbReference>
<sequence>MDAGWDYERFKAFTCADDDDIDTFRRLAGPTIGLKRGEILRMQGAPDPQVYILLSGWVACSIIVGESARQIVKVHLPGDLVGMPSLAAPTACDTIEAVSAAKLGVIETAAIGQVFSSNPRLAALLFLVSQQERVVLMERLASIGRTSAASRIAALILELRTRLRRNDPTIENVVPVPLTQEDIGDMTGLTPVYVNRTLRQLRTSGIATWRRGVITIDDRDALAVLAALPQSPERDTSWIPSRRG</sequence>
<evidence type="ECO:0000256" key="3">
    <source>
        <dbReference type="ARBA" id="ARBA00023163"/>
    </source>
</evidence>
<protein>
    <submittedName>
        <fullName evidence="5">CRP-like cAMP-binding protein</fullName>
    </submittedName>
</protein>
<dbReference type="GO" id="GO:0003700">
    <property type="term" value="F:DNA-binding transcription factor activity"/>
    <property type="evidence" value="ECO:0007669"/>
    <property type="project" value="TreeGrafter"/>
</dbReference>
<keyword evidence="1" id="KW-0805">Transcription regulation</keyword>
<dbReference type="CDD" id="cd00038">
    <property type="entry name" value="CAP_ED"/>
    <property type="match status" value="1"/>
</dbReference>
<keyword evidence="3" id="KW-0804">Transcription</keyword>
<organism evidence="5 6">
    <name type="scientific">Sphingomonas aerolata</name>
    <dbReference type="NCBI Taxonomy" id="185951"/>
    <lineage>
        <taxon>Bacteria</taxon>
        <taxon>Pseudomonadati</taxon>
        <taxon>Pseudomonadota</taxon>
        <taxon>Alphaproteobacteria</taxon>
        <taxon>Sphingomonadales</taxon>
        <taxon>Sphingomonadaceae</taxon>
        <taxon>Sphingomonas</taxon>
    </lineage>
</organism>
<dbReference type="InterPro" id="IPR000595">
    <property type="entry name" value="cNMP-bd_dom"/>
</dbReference>
<dbReference type="SMART" id="SM00100">
    <property type="entry name" value="cNMP"/>
    <property type="match status" value="1"/>
</dbReference>
<dbReference type="InterPro" id="IPR036390">
    <property type="entry name" value="WH_DNA-bd_sf"/>
</dbReference>
<evidence type="ECO:0000259" key="4">
    <source>
        <dbReference type="PROSITE" id="PS51063"/>
    </source>
</evidence>
<dbReference type="EMBL" id="PZZN01000002">
    <property type="protein sequence ID" value="PTM46010.1"/>
    <property type="molecule type" value="Genomic_DNA"/>
</dbReference>
<dbReference type="InterPro" id="IPR050397">
    <property type="entry name" value="Env_Response_Regulators"/>
</dbReference>
<proteinExistence type="predicted"/>
<accession>A0A2T4YR84</accession>
<dbReference type="InterPro" id="IPR018490">
    <property type="entry name" value="cNMP-bd_dom_sf"/>
</dbReference>
<dbReference type="SUPFAM" id="SSF46785">
    <property type="entry name" value="Winged helix' DNA-binding domain"/>
    <property type="match status" value="1"/>
</dbReference>
<name>A0A2T4YR84_9SPHN</name>
<dbReference type="PANTHER" id="PTHR24567:SF68">
    <property type="entry name" value="DNA-BINDING TRANSCRIPTIONAL DUAL REGULATOR CRP"/>
    <property type="match status" value="1"/>
</dbReference>
<evidence type="ECO:0000313" key="6">
    <source>
        <dbReference type="Proteomes" id="UP000240996"/>
    </source>
</evidence>
<evidence type="ECO:0000313" key="5">
    <source>
        <dbReference type="EMBL" id="PTM46010.1"/>
    </source>
</evidence>
<feature type="domain" description="HTH crp-type" evidence="4">
    <location>
        <begin position="146"/>
        <end position="220"/>
    </location>
</feature>
<dbReference type="Proteomes" id="UP000240996">
    <property type="component" value="Unassembled WGS sequence"/>
</dbReference>
<dbReference type="Pfam" id="PF13545">
    <property type="entry name" value="HTH_Crp_2"/>
    <property type="match status" value="1"/>
</dbReference>
<gene>
    <name evidence="5" type="ORF">C8J24_2244</name>
</gene>
<dbReference type="GO" id="GO:0003677">
    <property type="term" value="F:DNA binding"/>
    <property type="evidence" value="ECO:0007669"/>
    <property type="project" value="UniProtKB-KW"/>
</dbReference>
<dbReference type="AlphaFoldDB" id="A0A2T4YR84"/>
<dbReference type="SMART" id="SM00419">
    <property type="entry name" value="HTH_CRP"/>
    <property type="match status" value="1"/>
</dbReference>
<evidence type="ECO:0000256" key="1">
    <source>
        <dbReference type="ARBA" id="ARBA00023015"/>
    </source>
</evidence>
<dbReference type="InterPro" id="IPR012318">
    <property type="entry name" value="HTH_CRP"/>
</dbReference>
<comment type="caution">
    <text evidence="5">The sequence shown here is derived from an EMBL/GenBank/DDBJ whole genome shotgun (WGS) entry which is preliminary data.</text>
</comment>
<reference evidence="5 6" key="1">
    <citation type="submission" date="2018-04" db="EMBL/GenBank/DDBJ databases">
        <title>Genomic Encyclopedia of Type Strains, Phase III (KMG-III): the genomes of soil and plant-associated and newly described type strains.</title>
        <authorList>
            <person name="Whitman W."/>
        </authorList>
    </citation>
    <scope>NUCLEOTIDE SEQUENCE [LARGE SCALE GENOMIC DNA]</scope>
    <source>
        <strain evidence="5 6">NW12</strain>
    </source>
</reference>
<keyword evidence="6" id="KW-1185">Reference proteome</keyword>
<dbReference type="PANTHER" id="PTHR24567">
    <property type="entry name" value="CRP FAMILY TRANSCRIPTIONAL REGULATORY PROTEIN"/>
    <property type="match status" value="1"/>
</dbReference>
<dbReference type="RefSeq" id="WP_107932334.1">
    <property type="nucleotide sequence ID" value="NZ_PZZN01000002.1"/>
</dbReference>
<dbReference type="Pfam" id="PF00027">
    <property type="entry name" value="cNMP_binding"/>
    <property type="match status" value="1"/>
</dbReference>
<evidence type="ECO:0000256" key="2">
    <source>
        <dbReference type="ARBA" id="ARBA00023125"/>
    </source>
</evidence>
<keyword evidence="2" id="KW-0238">DNA-binding</keyword>
<dbReference type="GO" id="GO:0005829">
    <property type="term" value="C:cytosol"/>
    <property type="evidence" value="ECO:0007669"/>
    <property type="project" value="TreeGrafter"/>
</dbReference>
<dbReference type="InterPro" id="IPR014710">
    <property type="entry name" value="RmlC-like_jellyroll"/>
</dbReference>
<dbReference type="Gene3D" id="2.60.120.10">
    <property type="entry name" value="Jelly Rolls"/>
    <property type="match status" value="1"/>
</dbReference>